<keyword evidence="3" id="KW-0032">Aminotransferase</keyword>
<dbReference type="SUPFAM" id="SSF103025">
    <property type="entry name" value="Folate-binding domain"/>
    <property type="match status" value="1"/>
</dbReference>
<evidence type="ECO:0000256" key="5">
    <source>
        <dbReference type="ARBA" id="ARBA00031395"/>
    </source>
</evidence>
<dbReference type="InterPro" id="IPR027266">
    <property type="entry name" value="TrmE/GcvT-like"/>
</dbReference>
<comment type="catalytic activity">
    <reaction evidence="6">
        <text>N(6)-[(R)-S(8)-aminomethyldihydrolipoyl]-L-lysyl-[protein] + (6S)-5,6,7,8-tetrahydrofolate = N(6)-[(R)-dihydrolipoyl]-L-lysyl-[protein] + (6R)-5,10-methylene-5,6,7,8-tetrahydrofolate + NH4(+)</text>
        <dbReference type="Rhea" id="RHEA:16945"/>
        <dbReference type="Rhea" id="RHEA-COMP:10475"/>
        <dbReference type="Rhea" id="RHEA-COMP:10492"/>
        <dbReference type="ChEBI" id="CHEBI:15636"/>
        <dbReference type="ChEBI" id="CHEBI:28938"/>
        <dbReference type="ChEBI" id="CHEBI:57453"/>
        <dbReference type="ChEBI" id="CHEBI:83100"/>
        <dbReference type="ChEBI" id="CHEBI:83143"/>
        <dbReference type="EC" id="2.1.2.10"/>
    </reaction>
</comment>
<dbReference type="Pfam" id="PF08669">
    <property type="entry name" value="GCV_T_C"/>
    <property type="match status" value="1"/>
</dbReference>
<dbReference type="GO" id="GO:0032259">
    <property type="term" value="P:methylation"/>
    <property type="evidence" value="ECO:0007669"/>
    <property type="project" value="UniProtKB-KW"/>
</dbReference>
<evidence type="ECO:0000256" key="4">
    <source>
        <dbReference type="ARBA" id="ARBA00022679"/>
    </source>
</evidence>
<feature type="binding site" evidence="7">
    <location>
        <position position="211"/>
    </location>
    <ligand>
        <name>substrate</name>
    </ligand>
</feature>
<dbReference type="AlphaFoldDB" id="A0A5A7N6B3"/>
<proteinExistence type="inferred from homology"/>
<dbReference type="InterPro" id="IPR006223">
    <property type="entry name" value="GcvT"/>
</dbReference>
<sequence length="390" mass="41924">MMTDCGTTTAPKLLETPLNALHREMGGQMVAFAGYEMPVQFPMGIKGEHLHCRQKAGLFDVSHMGQAMLDPINPEDDIARLFEELVPGAIATLKPGQMRYSLLLDDTGGILDDLMITRRADRENGLFIVVNAGPRLGDFAHIRSRLAGRARLSLCDDRALLALQGPDASDVLAAIIPACRDLLFMEALWTSLDGLDLIISRSGYTGEDGFEISLPAAHAESFARRLLADERVAPIGLGARDSLRLEAGLCLYGQDLSPEITPVEADLLWAIPKARRDRADFPGAGRILGQIAEGPARKRVGISPDDRTIARDGTAIYSPDGTQKLGIITSGGFGPTVNAPVAMGLIDAKAATPGTDIALMVRGKLRKAHVKALPFVTQNYVRKSSKPKQG</sequence>
<dbReference type="InterPro" id="IPR029043">
    <property type="entry name" value="GcvT/YgfZ_C"/>
</dbReference>
<evidence type="ECO:0000313" key="11">
    <source>
        <dbReference type="Proteomes" id="UP000324996"/>
    </source>
</evidence>
<dbReference type="InterPro" id="IPR006222">
    <property type="entry name" value="GCVT_N"/>
</dbReference>
<dbReference type="GO" id="GO:0004047">
    <property type="term" value="F:aminomethyltransferase activity"/>
    <property type="evidence" value="ECO:0007669"/>
    <property type="project" value="UniProtKB-EC"/>
</dbReference>
<evidence type="ECO:0000259" key="9">
    <source>
        <dbReference type="Pfam" id="PF08669"/>
    </source>
</evidence>
<dbReference type="Proteomes" id="UP000324996">
    <property type="component" value="Unassembled WGS sequence"/>
</dbReference>
<evidence type="ECO:0000256" key="3">
    <source>
        <dbReference type="ARBA" id="ARBA00022576"/>
    </source>
</evidence>
<dbReference type="PANTHER" id="PTHR43757">
    <property type="entry name" value="AMINOMETHYLTRANSFERASE"/>
    <property type="match status" value="1"/>
</dbReference>
<dbReference type="GO" id="GO:0008168">
    <property type="term" value="F:methyltransferase activity"/>
    <property type="evidence" value="ECO:0007669"/>
    <property type="project" value="UniProtKB-KW"/>
</dbReference>
<organism evidence="10 11">
    <name type="scientific">Iodidimonas nitroreducens</name>
    <dbReference type="NCBI Taxonomy" id="1236968"/>
    <lineage>
        <taxon>Bacteria</taxon>
        <taxon>Pseudomonadati</taxon>
        <taxon>Pseudomonadota</taxon>
        <taxon>Alphaproteobacteria</taxon>
        <taxon>Iodidimonadales</taxon>
        <taxon>Iodidimonadaceae</taxon>
        <taxon>Iodidimonas</taxon>
    </lineage>
</organism>
<gene>
    <name evidence="10" type="ORF">JCM17846_15450</name>
</gene>
<dbReference type="NCBIfam" id="NF001567">
    <property type="entry name" value="PRK00389.1"/>
    <property type="match status" value="1"/>
</dbReference>
<feature type="domain" description="GCVT N-terminal" evidence="8">
    <location>
        <begin position="20"/>
        <end position="272"/>
    </location>
</feature>
<dbReference type="SUPFAM" id="SSF101790">
    <property type="entry name" value="Aminomethyltransferase beta-barrel domain"/>
    <property type="match status" value="1"/>
</dbReference>
<comment type="similarity">
    <text evidence="1">Belongs to the GcvT family.</text>
</comment>
<dbReference type="EMBL" id="BKCN01000006">
    <property type="protein sequence ID" value="GER03863.1"/>
    <property type="molecule type" value="Genomic_DNA"/>
</dbReference>
<dbReference type="Gene3D" id="3.30.1360.120">
    <property type="entry name" value="Probable tRNA modification gtpase trme, domain 1"/>
    <property type="match status" value="1"/>
</dbReference>
<dbReference type="InterPro" id="IPR028896">
    <property type="entry name" value="GcvT/YgfZ/DmdA"/>
</dbReference>
<dbReference type="RefSeq" id="WP_081837230.1">
    <property type="nucleotide sequence ID" value="NZ_BKCN01000006.1"/>
</dbReference>
<feature type="domain" description="Aminomethyltransferase C-terminal" evidence="9">
    <location>
        <begin position="297"/>
        <end position="376"/>
    </location>
</feature>
<dbReference type="GO" id="GO:0006546">
    <property type="term" value="P:glycine catabolic process"/>
    <property type="evidence" value="ECO:0007669"/>
    <property type="project" value="InterPro"/>
</dbReference>
<protein>
    <recommendedName>
        <fullName evidence="2">aminomethyltransferase</fullName>
        <ecNumber evidence="2">2.1.2.10</ecNumber>
    </recommendedName>
    <alternativeName>
        <fullName evidence="5">Glycine cleavage system T protein</fullName>
    </alternativeName>
</protein>
<dbReference type="EC" id="2.1.2.10" evidence="2"/>
<dbReference type="NCBIfam" id="NF010093">
    <property type="entry name" value="PRK13579.1"/>
    <property type="match status" value="1"/>
</dbReference>
<evidence type="ECO:0000313" key="10">
    <source>
        <dbReference type="EMBL" id="GER03863.1"/>
    </source>
</evidence>
<evidence type="ECO:0000259" key="8">
    <source>
        <dbReference type="Pfam" id="PF01571"/>
    </source>
</evidence>
<keyword evidence="4 10" id="KW-0808">Transferase</keyword>
<dbReference type="Pfam" id="PF01571">
    <property type="entry name" value="GCV_T"/>
    <property type="match status" value="1"/>
</dbReference>
<evidence type="ECO:0000256" key="6">
    <source>
        <dbReference type="ARBA" id="ARBA00047665"/>
    </source>
</evidence>
<dbReference type="Gene3D" id="4.10.1250.10">
    <property type="entry name" value="Aminomethyltransferase fragment"/>
    <property type="match status" value="1"/>
</dbReference>
<name>A0A5A7N6B3_9PROT</name>
<dbReference type="GO" id="GO:0005960">
    <property type="term" value="C:glycine cleavage complex"/>
    <property type="evidence" value="ECO:0007669"/>
    <property type="project" value="InterPro"/>
</dbReference>
<dbReference type="Gene3D" id="3.30.70.1400">
    <property type="entry name" value="Aminomethyltransferase beta-barrel domains"/>
    <property type="match status" value="1"/>
</dbReference>
<dbReference type="PIRSF" id="PIRSF006487">
    <property type="entry name" value="GcvT"/>
    <property type="match status" value="1"/>
</dbReference>
<dbReference type="Gene3D" id="2.40.30.110">
    <property type="entry name" value="Aminomethyltransferase beta-barrel domains"/>
    <property type="match status" value="1"/>
</dbReference>
<keyword evidence="11" id="KW-1185">Reference proteome</keyword>
<dbReference type="PANTHER" id="PTHR43757:SF2">
    <property type="entry name" value="AMINOMETHYLTRANSFERASE, MITOCHONDRIAL"/>
    <property type="match status" value="1"/>
</dbReference>
<comment type="caution">
    <text evidence="10">The sequence shown here is derived from an EMBL/GenBank/DDBJ whole genome shotgun (WGS) entry which is preliminary data.</text>
</comment>
<evidence type="ECO:0000256" key="2">
    <source>
        <dbReference type="ARBA" id="ARBA00012616"/>
    </source>
</evidence>
<dbReference type="InterPro" id="IPR013977">
    <property type="entry name" value="GcvT_C"/>
</dbReference>
<evidence type="ECO:0000256" key="1">
    <source>
        <dbReference type="ARBA" id="ARBA00008609"/>
    </source>
</evidence>
<evidence type="ECO:0000256" key="7">
    <source>
        <dbReference type="PIRSR" id="PIRSR006487-1"/>
    </source>
</evidence>
<keyword evidence="10" id="KW-0489">Methyltransferase</keyword>
<dbReference type="NCBIfam" id="TIGR00528">
    <property type="entry name" value="gcvT"/>
    <property type="match status" value="1"/>
</dbReference>
<accession>A0A5A7N6B3</accession>
<dbReference type="GO" id="GO:0008483">
    <property type="term" value="F:transaminase activity"/>
    <property type="evidence" value="ECO:0007669"/>
    <property type="project" value="UniProtKB-KW"/>
</dbReference>
<reference evidence="10 11" key="1">
    <citation type="submission" date="2019-09" db="EMBL/GenBank/DDBJ databases">
        <title>NBRP : Genome information of microbial organism related human and environment.</title>
        <authorList>
            <person name="Hattori M."/>
            <person name="Oshima K."/>
            <person name="Inaba H."/>
            <person name="Suda W."/>
            <person name="Sakamoto M."/>
            <person name="Iino T."/>
            <person name="Kitahara M."/>
            <person name="Oshida Y."/>
            <person name="Iida T."/>
            <person name="Kudo T."/>
            <person name="Itoh T."/>
            <person name="Ohkuma M."/>
        </authorList>
    </citation>
    <scope>NUCLEOTIDE SEQUENCE [LARGE SCALE GENOMIC DNA]</scope>
    <source>
        <strain evidence="10 11">Q-1</strain>
    </source>
</reference>